<gene>
    <name evidence="6" type="ORF">SAMN04487926_127124</name>
</gene>
<dbReference type="EMBL" id="FNDI01000027">
    <property type="protein sequence ID" value="SDI93774.1"/>
    <property type="molecule type" value="Genomic_DNA"/>
</dbReference>
<dbReference type="Gene3D" id="3.90.550.10">
    <property type="entry name" value="Spore Coat Polysaccharide Biosynthesis Protein SpsA, Chain A"/>
    <property type="match status" value="1"/>
</dbReference>
<dbReference type="GO" id="GO:0016757">
    <property type="term" value="F:glycosyltransferase activity"/>
    <property type="evidence" value="ECO:0007669"/>
    <property type="project" value="UniProtKB-KW"/>
</dbReference>
<keyword evidence="4" id="KW-1133">Transmembrane helix</keyword>
<dbReference type="InterPro" id="IPR029044">
    <property type="entry name" value="Nucleotide-diphossugar_trans"/>
</dbReference>
<dbReference type="PANTHER" id="PTHR43179">
    <property type="entry name" value="RHAMNOSYLTRANSFERASE WBBL"/>
    <property type="match status" value="1"/>
</dbReference>
<feature type="transmembrane region" description="Helical" evidence="4">
    <location>
        <begin position="255"/>
        <end position="271"/>
    </location>
</feature>
<dbReference type="PANTHER" id="PTHR43179:SF12">
    <property type="entry name" value="GALACTOFURANOSYLTRANSFERASE GLFT2"/>
    <property type="match status" value="1"/>
</dbReference>
<organism evidence="6 7">
    <name type="scientific">Paraburkholderia steynii</name>
    <dbReference type="NCBI Taxonomy" id="1245441"/>
    <lineage>
        <taxon>Bacteria</taxon>
        <taxon>Pseudomonadati</taxon>
        <taxon>Pseudomonadota</taxon>
        <taxon>Betaproteobacteria</taxon>
        <taxon>Burkholderiales</taxon>
        <taxon>Burkholderiaceae</taxon>
        <taxon>Paraburkholderia</taxon>
    </lineage>
</organism>
<protein>
    <recommendedName>
        <fullName evidence="5">Glycosyltransferase 2-like domain-containing protein</fullName>
    </recommendedName>
</protein>
<dbReference type="Pfam" id="PF00535">
    <property type="entry name" value="Glycos_transf_2"/>
    <property type="match status" value="1"/>
</dbReference>
<dbReference type="InterPro" id="IPR001173">
    <property type="entry name" value="Glyco_trans_2-like"/>
</dbReference>
<comment type="similarity">
    <text evidence="1">Belongs to the glycosyltransferase 2 family.</text>
</comment>
<evidence type="ECO:0000256" key="4">
    <source>
        <dbReference type="SAM" id="Phobius"/>
    </source>
</evidence>
<evidence type="ECO:0000313" key="7">
    <source>
        <dbReference type="Proteomes" id="UP000198900"/>
    </source>
</evidence>
<evidence type="ECO:0000259" key="5">
    <source>
        <dbReference type="Pfam" id="PF00535"/>
    </source>
</evidence>
<accession>A0A7Z7BDW2</accession>
<keyword evidence="3" id="KW-0808">Transferase</keyword>
<feature type="domain" description="Glycosyltransferase 2-like" evidence="5">
    <location>
        <begin position="8"/>
        <end position="133"/>
    </location>
</feature>
<evidence type="ECO:0000313" key="6">
    <source>
        <dbReference type="EMBL" id="SDI93774.1"/>
    </source>
</evidence>
<keyword evidence="2" id="KW-0328">Glycosyltransferase</keyword>
<dbReference type="Proteomes" id="UP000198900">
    <property type="component" value="Unassembled WGS sequence"/>
</dbReference>
<dbReference type="RefSeq" id="WP_091787178.1">
    <property type="nucleotide sequence ID" value="NZ_FNDI01000027.1"/>
</dbReference>
<sequence length="293" mass="34063">MRSTKIGIVTVLFKSDSVIDGFIKSMNAQTFREFHILFVENDVANFHCEHEIRKGLTVPFTFVRNRDNAGVAAGNNQGIDFFLRDPSYTHILFLNNDIEVNPDFLQRQVDVLANHPEVDALAPKMFYYKPAEKVWYAGGKLSYLKGGCRHFGHNKRDRLTRDALYRVDYAPTCSLIVKSWPLRDSGIRMWEELFVYYDDTVFCHELTQAGIRIYFTPRIHLWHKISSSTGGAKSEFSRYFMTRNWLYWGIRRRNLAVLTSALALGGFHFLVRNKVEMRAMRDALQMTRSLPQT</sequence>
<comment type="caution">
    <text evidence="6">The sequence shown here is derived from an EMBL/GenBank/DDBJ whole genome shotgun (WGS) entry which is preliminary data.</text>
</comment>
<evidence type="ECO:0000256" key="1">
    <source>
        <dbReference type="ARBA" id="ARBA00006739"/>
    </source>
</evidence>
<reference evidence="6" key="1">
    <citation type="submission" date="2016-10" db="EMBL/GenBank/DDBJ databases">
        <authorList>
            <person name="Varghese N."/>
            <person name="Submissions S."/>
        </authorList>
    </citation>
    <scope>NUCLEOTIDE SEQUENCE [LARGE SCALE GENOMIC DNA]</scope>
    <source>
        <strain evidence="6">YR281</strain>
    </source>
</reference>
<proteinExistence type="inferred from homology"/>
<name>A0A7Z7BDW2_9BURK</name>
<keyword evidence="4" id="KW-0472">Membrane</keyword>
<dbReference type="AlphaFoldDB" id="A0A7Z7BDW2"/>
<evidence type="ECO:0000256" key="3">
    <source>
        <dbReference type="ARBA" id="ARBA00022679"/>
    </source>
</evidence>
<keyword evidence="7" id="KW-1185">Reference proteome</keyword>
<evidence type="ECO:0000256" key="2">
    <source>
        <dbReference type="ARBA" id="ARBA00022676"/>
    </source>
</evidence>
<dbReference type="SUPFAM" id="SSF53448">
    <property type="entry name" value="Nucleotide-diphospho-sugar transferases"/>
    <property type="match status" value="1"/>
</dbReference>
<keyword evidence="4" id="KW-0812">Transmembrane</keyword>